<evidence type="ECO:0000313" key="3">
    <source>
        <dbReference type="EMBL" id="THC81724.1"/>
    </source>
</evidence>
<feature type="transmembrane region" description="Helical" evidence="1">
    <location>
        <begin position="7"/>
        <end position="26"/>
    </location>
</feature>
<keyword evidence="1" id="KW-1133">Transmembrane helix</keyword>
<reference evidence="2 4" key="1">
    <citation type="submission" date="2017-01" db="EMBL/GenBank/DDBJ databases">
        <title>In silico prediction, in vitro antibacterial spectrum and physicochemical properties of a putative bacteriocin produced by Lactobacillus rhamnosus strain L156.4.</title>
        <authorList>
            <person name="Silveira A.M."/>
            <person name="Monteiro A.S."/>
            <person name="Santos V.L."/>
            <person name="Nicoli J.R."/>
            <person name="Azevedo V."/>
            <person name="Soares S.C."/>
            <person name="Castro-Oliveira L."/>
            <person name="Dias-Souza M.V."/>
            <person name="Nardi R.M."/>
        </authorList>
    </citation>
    <scope>NUCLEOTIDE SEQUENCE [LARGE SCALE GENOMIC DNA]</scope>
    <source>
        <strain evidence="2 4">L156.4</strain>
    </source>
</reference>
<evidence type="ECO:0000313" key="4">
    <source>
        <dbReference type="Proteomes" id="UP000189067"/>
    </source>
</evidence>
<feature type="transmembrane region" description="Helical" evidence="1">
    <location>
        <begin position="32"/>
        <end position="49"/>
    </location>
</feature>
<reference evidence="3 5" key="2">
    <citation type="submission" date="2019-04" db="EMBL/GenBank/DDBJ databases">
        <title>Genome Announcement to Ensure Probiotic Safety of Lactobacillus rhamnosus UBLR-58.</title>
        <authorList>
            <person name="Sulthana A."/>
            <person name="Lakshmi S.G."/>
            <person name="Madempudi R.S."/>
        </authorList>
    </citation>
    <scope>NUCLEOTIDE SEQUENCE [LARGE SCALE GENOMIC DNA]</scope>
    <source>
        <strain evidence="3 5">UBLR-58</strain>
    </source>
</reference>
<dbReference type="EMBL" id="MTJY01000002">
    <property type="protein sequence ID" value="ONN76115.1"/>
    <property type="molecule type" value="Genomic_DNA"/>
</dbReference>
<protein>
    <submittedName>
        <fullName evidence="2">Uncharacterized protein</fullName>
    </submittedName>
</protein>
<keyword evidence="1" id="KW-0812">Transmembrane</keyword>
<proteinExistence type="predicted"/>
<dbReference type="Proteomes" id="UP000307517">
    <property type="component" value="Unassembled WGS sequence"/>
</dbReference>
<keyword evidence="1" id="KW-0472">Membrane</keyword>
<sequence length="177" mass="20806">MVYWRHLYAMSIVLVLFFLSLAFANWTMFQTILGLSMFSLFLALTLWEIRLNSKQVKRPRLQVILTYICIYVSLFLFNMSVHQTSLSTFGQTNVIQFWNEHDTIVHLEGKTYHLIWSKSTFPRTVYFYNLYGRKGLFFQRLNDEVIYYSPSISRGVDRGAVGTFLRGIKGEKDQIGD</sequence>
<evidence type="ECO:0000256" key="1">
    <source>
        <dbReference type="SAM" id="Phobius"/>
    </source>
</evidence>
<organism evidence="2 4">
    <name type="scientific">Lacticaseibacillus rhamnosus</name>
    <name type="common">Lactobacillus rhamnosus</name>
    <dbReference type="NCBI Taxonomy" id="47715"/>
    <lineage>
        <taxon>Bacteria</taxon>
        <taxon>Bacillati</taxon>
        <taxon>Bacillota</taxon>
        <taxon>Bacilli</taxon>
        <taxon>Lactobacillales</taxon>
        <taxon>Lactobacillaceae</taxon>
        <taxon>Lacticaseibacillus</taxon>
    </lineage>
</organism>
<accession>A0AAX0K6M3</accession>
<evidence type="ECO:0000313" key="2">
    <source>
        <dbReference type="EMBL" id="ONN76115.1"/>
    </source>
</evidence>
<gene>
    <name evidence="2" type="ORF">BWR10_00210</name>
    <name evidence="3" type="ORF">E6L36_14700</name>
</gene>
<dbReference type="AlphaFoldDB" id="A0AAX0K6M3"/>
<evidence type="ECO:0000313" key="5">
    <source>
        <dbReference type="Proteomes" id="UP000307517"/>
    </source>
</evidence>
<dbReference type="EMBL" id="SSHM01000001">
    <property type="protein sequence ID" value="THC81724.1"/>
    <property type="molecule type" value="Genomic_DNA"/>
</dbReference>
<name>A0AAX0K6M3_LACRH</name>
<feature type="transmembrane region" description="Helical" evidence="1">
    <location>
        <begin position="61"/>
        <end position="81"/>
    </location>
</feature>
<dbReference type="Proteomes" id="UP000189067">
    <property type="component" value="Unassembled WGS sequence"/>
</dbReference>
<comment type="caution">
    <text evidence="2">The sequence shown here is derived from an EMBL/GenBank/DDBJ whole genome shotgun (WGS) entry which is preliminary data.</text>
</comment>